<proteinExistence type="inferred from homology"/>
<dbReference type="SMART" id="SM00418">
    <property type="entry name" value="HTH_ARSR"/>
    <property type="match status" value="1"/>
</dbReference>
<evidence type="ECO:0000313" key="7">
    <source>
        <dbReference type="Proteomes" id="UP001501371"/>
    </source>
</evidence>
<accession>A0ABN1UXZ6</accession>
<dbReference type="Proteomes" id="UP001501371">
    <property type="component" value="Unassembled WGS sequence"/>
</dbReference>
<sequence>MEEALLAALADRARWRLVKLLAERPRPVGVLAALAEAKQPQTTKHLQTLERVGVVTSERTGQRRIYALQGAPLRDLAAALVLLAEAAERGTAGPYEEFSRSRERERLAAEATGWADGRSFAFRRVLGEDPAQVWRHLTEPDLLARWWTPDDLKVSELVFDAHTGGRVALEYREADDDGSDVVVGRAEGVVDDSRPGEHLAYRLSPQLSDGAPVFTSHVGMNLRAATGAGAETRTELEVEYRITDSTIDSADFIAGIEIGFGQSLDKLAAILAAHSHDTDSGSTT</sequence>
<dbReference type="Pfam" id="PF08327">
    <property type="entry name" value="AHSA1"/>
    <property type="match status" value="1"/>
</dbReference>
<evidence type="ECO:0000259" key="5">
    <source>
        <dbReference type="PROSITE" id="PS50987"/>
    </source>
</evidence>
<dbReference type="RefSeq" id="WP_344276163.1">
    <property type="nucleotide sequence ID" value="NZ_BAAAKV010000025.1"/>
</dbReference>
<evidence type="ECO:0000256" key="3">
    <source>
        <dbReference type="ARBA" id="ARBA00023125"/>
    </source>
</evidence>
<dbReference type="Gene3D" id="3.30.530.20">
    <property type="match status" value="1"/>
</dbReference>
<dbReference type="CDD" id="cd00090">
    <property type="entry name" value="HTH_ARSR"/>
    <property type="match status" value="1"/>
</dbReference>
<dbReference type="InterPro" id="IPR011991">
    <property type="entry name" value="ArsR-like_HTH"/>
</dbReference>
<dbReference type="SUPFAM" id="SSF55961">
    <property type="entry name" value="Bet v1-like"/>
    <property type="match status" value="1"/>
</dbReference>
<dbReference type="InterPro" id="IPR013538">
    <property type="entry name" value="ASHA1/2-like_C"/>
</dbReference>
<comment type="similarity">
    <text evidence="1">Belongs to the AHA1 family.</text>
</comment>
<dbReference type="InterPro" id="IPR001845">
    <property type="entry name" value="HTH_ArsR_DNA-bd_dom"/>
</dbReference>
<dbReference type="SUPFAM" id="SSF46785">
    <property type="entry name" value="Winged helix' DNA-binding domain"/>
    <property type="match status" value="1"/>
</dbReference>
<keyword evidence="3" id="KW-0238">DNA-binding</keyword>
<dbReference type="InterPro" id="IPR036390">
    <property type="entry name" value="WH_DNA-bd_sf"/>
</dbReference>
<keyword evidence="7" id="KW-1185">Reference proteome</keyword>
<comment type="caution">
    <text evidence="6">The sequence shown here is derived from an EMBL/GenBank/DDBJ whole genome shotgun (WGS) entry which is preliminary data.</text>
</comment>
<protein>
    <submittedName>
        <fullName evidence="6">Metalloregulator ArsR/SmtB family transcription factor</fullName>
    </submittedName>
</protein>
<dbReference type="InterPro" id="IPR023393">
    <property type="entry name" value="START-like_dom_sf"/>
</dbReference>
<feature type="domain" description="HTH arsR-type" evidence="5">
    <location>
        <begin position="1"/>
        <end position="88"/>
    </location>
</feature>
<reference evidence="6 7" key="1">
    <citation type="journal article" date="2019" name="Int. J. Syst. Evol. Microbiol.">
        <title>The Global Catalogue of Microorganisms (GCM) 10K type strain sequencing project: providing services to taxonomists for standard genome sequencing and annotation.</title>
        <authorList>
            <consortium name="The Broad Institute Genomics Platform"/>
            <consortium name="The Broad Institute Genome Sequencing Center for Infectious Disease"/>
            <person name="Wu L."/>
            <person name="Ma J."/>
        </authorList>
    </citation>
    <scope>NUCLEOTIDE SEQUENCE [LARGE SCALE GENOMIC DNA]</scope>
    <source>
        <strain evidence="6 7">JCM 12696</strain>
    </source>
</reference>
<dbReference type="CDD" id="cd07814">
    <property type="entry name" value="SRPBCC_CalC_Aha1-like"/>
    <property type="match status" value="1"/>
</dbReference>
<dbReference type="PANTHER" id="PTHR33154">
    <property type="entry name" value="TRANSCRIPTIONAL REGULATOR, ARSR FAMILY"/>
    <property type="match status" value="1"/>
</dbReference>
<keyword evidence="2" id="KW-0805">Transcription regulation</keyword>
<evidence type="ECO:0000256" key="2">
    <source>
        <dbReference type="ARBA" id="ARBA00023015"/>
    </source>
</evidence>
<evidence type="ECO:0000256" key="4">
    <source>
        <dbReference type="ARBA" id="ARBA00023163"/>
    </source>
</evidence>
<evidence type="ECO:0000256" key="1">
    <source>
        <dbReference type="ARBA" id="ARBA00006817"/>
    </source>
</evidence>
<organism evidence="6 7">
    <name type="scientific">Streptomyces hebeiensis</name>
    <dbReference type="NCBI Taxonomy" id="229486"/>
    <lineage>
        <taxon>Bacteria</taxon>
        <taxon>Bacillati</taxon>
        <taxon>Actinomycetota</taxon>
        <taxon>Actinomycetes</taxon>
        <taxon>Kitasatosporales</taxon>
        <taxon>Streptomycetaceae</taxon>
        <taxon>Streptomyces</taxon>
    </lineage>
</organism>
<dbReference type="InterPro" id="IPR051081">
    <property type="entry name" value="HTH_MetalResp_TranReg"/>
</dbReference>
<dbReference type="NCBIfam" id="NF033788">
    <property type="entry name" value="HTH_metalloreg"/>
    <property type="match status" value="1"/>
</dbReference>
<dbReference type="Gene3D" id="1.10.10.10">
    <property type="entry name" value="Winged helix-like DNA-binding domain superfamily/Winged helix DNA-binding domain"/>
    <property type="match status" value="1"/>
</dbReference>
<dbReference type="PRINTS" id="PR00778">
    <property type="entry name" value="HTHARSR"/>
</dbReference>
<evidence type="ECO:0000313" key="6">
    <source>
        <dbReference type="EMBL" id="GAA1171696.1"/>
    </source>
</evidence>
<dbReference type="EMBL" id="BAAAKV010000025">
    <property type="protein sequence ID" value="GAA1171696.1"/>
    <property type="molecule type" value="Genomic_DNA"/>
</dbReference>
<gene>
    <name evidence="6" type="ORF">GCM10009654_31130</name>
</gene>
<dbReference type="PROSITE" id="PS50987">
    <property type="entry name" value="HTH_ARSR_2"/>
    <property type="match status" value="1"/>
</dbReference>
<keyword evidence="4" id="KW-0804">Transcription</keyword>
<dbReference type="PANTHER" id="PTHR33154:SF33">
    <property type="entry name" value="TRANSCRIPTIONAL REPRESSOR SDPR"/>
    <property type="match status" value="1"/>
</dbReference>
<dbReference type="InterPro" id="IPR036388">
    <property type="entry name" value="WH-like_DNA-bd_sf"/>
</dbReference>
<name>A0ABN1UXZ6_9ACTN</name>